<dbReference type="InterPro" id="IPR006311">
    <property type="entry name" value="TAT_signal"/>
</dbReference>
<dbReference type="AlphaFoldDB" id="A0ABD6BRW2"/>
<name>A0ABD6BRW2_9EURY</name>
<dbReference type="Proteomes" id="UP001597139">
    <property type="component" value="Unassembled WGS sequence"/>
</dbReference>
<dbReference type="Pfam" id="PF12389">
    <property type="entry name" value="Peptidase_M73"/>
    <property type="match status" value="1"/>
</dbReference>
<protein>
    <submittedName>
        <fullName evidence="1">TasA family protein</fullName>
    </submittedName>
</protein>
<dbReference type="InterPro" id="IPR022121">
    <property type="entry name" value="Peptidase_M73_camelysin"/>
</dbReference>
<dbReference type="RefSeq" id="WP_267646397.1">
    <property type="nucleotide sequence ID" value="NZ_JANHGR010000001.1"/>
</dbReference>
<evidence type="ECO:0000313" key="2">
    <source>
        <dbReference type="Proteomes" id="UP001597139"/>
    </source>
</evidence>
<gene>
    <name evidence="1" type="ORF">ACFSAU_07975</name>
</gene>
<sequence>MSDDDSGSTIELNRRRVLAGLGTIGVASAGAGAGTMALFSDTESSSGNTVQAGTLDLTLGNGGSAPLSASNVAPGDSGTSVLQVNNEGSINGSLDVNVANVSPNDANPEPEQSLDGTRQFDIHYGFDNASPQNQVSLQSEFGGIATVEIDLSSDPVVVTADLPYALDPDGGSNDFDDSITFAFDADNDGVEDFQLAARDSDGSDTFELVYDDGSALPSGSRNRNQPVPSGYDVRLENGNKRFVVEVPAGDLADPFAITGQANLAAYSPSTSGSNLSIPLIPGFGYNNPPVAGTSPFDGTATKMVEIQSGELRTLADLLDVTVSVSSDAAASSNDTFVSAGKLNRLPMVDAEPNEPLDSGGSKYVIVEYELSPNVGNAVQNDSVDFDVEVELNQEDSQ</sequence>
<keyword evidence="2" id="KW-1185">Reference proteome</keyword>
<reference evidence="1 2" key="1">
    <citation type="journal article" date="2019" name="Int. J. Syst. Evol. Microbiol.">
        <title>The Global Catalogue of Microorganisms (GCM) 10K type strain sequencing project: providing services to taxonomists for standard genome sequencing and annotation.</title>
        <authorList>
            <consortium name="The Broad Institute Genomics Platform"/>
            <consortium name="The Broad Institute Genome Sequencing Center for Infectious Disease"/>
            <person name="Wu L."/>
            <person name="Ma J."/>
        </authorList>
    </citation>
    <scope>NUCLEOTIDE SEQUENCE [LARGE SCALE GENOMIC DNA]</scope>
    <source>
        <strain evidence="1 2">CGMCC 1.12859</strain>
    </source>
</reference>
<dbReference type="EMBL" id="JBHUCZ010000003">
    <property type="protein sequence ID" value="MFD1567428.1"/>
    <property type="molecule type" value="Genomic_DNA"/>
</dbReference>
<organism evidence="1 2">
    <name type="scientific">Halolamina litorea</name>
    <dbReference type="NCBI Taxonomy" id="1515593"/>
    <lineage>
        <taxon>Archaea</taxon>
        <taxon>Methanobacteriati</taxon>
        <taxon>Methanobacteriota</taxon>
        <taxon>Stenosarchaea group</taxon>
        <taxon>Halobacteria</taxon>
        <taxon>Halobacteriales</taxon>
        <taxon>Haloferacaceae</taxon>
    </lineage>
</organism>
<comment type="caution">
    <text evidence="1">The sequence shown here is derived from an EMBL/GenBank/DDBJ whole genome shotgun (WGS) entry which is preliminary data.</text>
</comment>
<dbReference type="NCBIfam" id="TIGR04088">
    <property type="entry name" value="cognate_SipW"/>
    <property type="match status" value="1"/>
</dbReference>
<evidence type="ECO:0000313" key="1">
    <source>
        <dbReference type="EMBL" id="MFD1567428.1"/>
    </source>
</evidence>
<proteinExistence type="predicted"/>
<dbReference type="InterPro" id="IPR023833">
    <property type="entry name" value="Signal_pept_SipW-depend-type"/>
</dbReference>
<dbReference type="PROSITE" id="PS51318">
    <property type="entry name" value="TAT"/>
    <property type="match status" value="1"/>
</dbReference>
<accession>A0ABD6BRW2</accession>